<dbReference type="EMBL" id="JACIEJ010000007">
    <property type="protein sequence ID" value="MBB3986706.1"/>
    <property type="molecule type" value="Genomic_DNA"/>
</dbReference>
<accession>A0A7W6DP58</accession>
<dbReference type="Proteomes" id="UP000541426">
    <property type="component" value="Unassembled WGS sequence"/>
</dbReference>
<dbReference type="AlphaFoldDB" id="A0A7W6DP58"/>
<organism evidence="1 2">
    <name type="scientific">Sagittula marina</name>
    <dbReference type="NCBI Taxonomy" id="943940"/>
    <lineage>
        <taxon>Bacteria</taxon>
        <taxon>Pseudomonadati</taxon>
        <taxon>Pseudomonadota</taxon>
        <taxon>Alphaproteobacteria</taxon>
        <taxon>Rhodobacterales</taxon>
        <taxon>Roseobacteraceae</taxon>
        <taxon>Sagittula</taxon>
    </lineage>
</organism>
<evidence type="ECO:0000313" key="1">
    <source>
        <dbReference type="EMBL" id="MBB3986706.1"/>
    </source>
</evidence>
<comment type="caution">
    <text evidence="1">The sequence shown here is derived from an EMBL/GenBank/DDBJ whole genome shotgun (WGS) entry which is preliminary data.</text>
</comment>
<evidence type="ECO:0000313" key="2">
    <source>
        <dbReference type="Proteomes" id="UP000541426"/>
    </source>
</evidence>
<sequence>MFEGAAFEQPLDGFSGQEYQKITEILRARDWSMMNRVVH</sequence>
<protein>
    <submittedName>
        <fullName evidence="1">Uncharacterized protein</fullName>
    </submittedName>
</protein>
<proteinExistence type="predicted"/>
<gene>
    <name evidence="1" type="ORF">GGQ68_003049</name>
</gene>
<name>A0A7W6DP58_9RHOB</name>
<reference evidence="1 2" key="1">
    <citation type="submission" date="2020-08" db="EMBL/GenBank/DDBJ databases">
        <title>Genomic Encyclopedia of Type Strains, Phase IV (KMG-IV): sequencing the most valuable type-strain genomes for metagenomic binning, comparative biology and taxonomic classification.</title>
        <authorList>
            <person name="Goeker M."/>
        </authorList>
    </citation>
    <scope>NUCLEOTIDE SEQUENCE [LARGE SCALE GENOMIC DNA]</scope>
    <source>
        <strain evidence="1 2">DSM 102235</strain>
    </source>
</reference>
<keyword evidence="2" id="KW-1185">Reference proteome</keyword>